<keyword evidence="4" id="KW-1185">Reference proteome</keyword>
<dbReference type="SUPFAM" id="SSF51556">
    <property type="entry name" value="Metallo-dependent hydrolases"/>
    <property type="match status" value="1"/>
</dbReference>
<dbReference type="EMBL" id="SOAM01000001">
    <property type="protein sequence ID" value="TDS79980.1"/>
    <property type="molecule type" value="Genomic_DNA"/>
</dbReference>
<protein>
    <submittedName>
        <fullName evidence="3">L-fuconolactonase</fullName>
    </submittedName>
</protein>
<feature type="domain" description="Amidohydrolase-related" evidence="2">
    <location>
        <begin position="8"/>
        <end position="285"/>
    </location>
</feature>
<evidence type="ECO:0000259" key="2">
    <source>
        <dbReference type="Pfam" id="PF04909"/>
    </source>
</evidence>
<dbReference type="PANTHER" id="PTHR43569:SF2">
    <property type="entry name" value="AMIDOHYDROLASE-RELATED DOMAIN-CONTAINING PROTEIN"/>
    <property type="match status" value="1"/>
</dbReference>
<proteinExistence type="inferred from homology"/>
<dbReference type="InterPro" id="IPR006680">
    <property type="entry name" value="Amidohydro-rel"/>
</dbReference>
<dbReference type="RefSeq" id="WP_162850682.1">
    <property type="nucleotide sequence ID" value="NZ_BAAARP010000001.1"/>
</dbReference>
<dbReference type="GO" id="GO:0016787">
    <property type="term" value="F:hydrolase activity"/>
    <property type="evidence" value="ECO:0007669"/>
    <property type="project" value="InterPro"/>
</dbReference>
<evidence type="ECO:0000256" key="1">
    <source>
        <dbReference type="ARBA" id="ARBA00038310"/>
    </source>
</evidence>
<comment type="caution">
    <text evidence="3">The sequence shown here is derived from an EMBL/GenBank/DDBJ whole genome shotgun (WGS) entry which is preliminary data.</text>
</comment>
<organism evidence="3 4">
    <name type="scientific">Amnibacterium kyonggiense</name>
    <dbReference type="NCBI Taxonomy" id="595671"/>
    <lineage>
        <taxon>Bacteria</taxon>
        <taxon>Bacillati</taxon>
        <taxon>Actinomycetota</taxon>
        <taxon>Actinomycetes</taxon>
        <taxon>Micrococcales</taxon>
        <taxon>Microbacteriaceae</taxon>
        <taxon>Amnibacterium</taxon>
    </lineage>
</organism>
<dbReference type="Gene3D" id="3.20.20.140">
    <property type="entry name" value="Metal-dependent hydrolases"/>
    <property type="match status" value="1"/>
</dbReference>
<reference evidence="3 4" key="1">
    <citation type="submission" date="2019-03" db="EMBL/GenBank/DDBJ databases">
        <title>Genomic Encyclopedia of Archaeal and Bacterial Type Strains, Phase II (KMG-II): from individual species to whole genera.</title>
        <authorList>
            <person name="Goeker M."/>
        </authorList>
    </citation>
    <scope>NUCLEOTIDE SEQUENCE [LARGE SCALE GENOMIC DNA]</scope>
    <source>
        <strain evidence="3 4">DSM 24782</strain>
    </source>
</reference>
<dbReference type="Pfam" id="PF04909">
    <property type="entry name" value="Amidohydro_2"/>
    <property type="match status" value="1"/>
</dbReference>
<dbReference type="InterPro" id="IPR032466">
    <property type="entry name" value="Metal_Hydrolase"/>
</dbReference>
<accession>A0A4R7FQC6</accession>
<evidence type="ECO:0000313" key="3">
    <source>
        <dbReference type="EMBL" id="TDS79980.1"/>
    </source>
</evidence>
<dbReference type="Proteomes" id="UP000295344">
    <property type="component" value="Unassembled WGS sequence"/>
</dbReference>
<dbReference type="PANTHER" id="PTHR43569">
    <property type="entry name" value="AMIDOHYDROLASE"/>
    <property type="match status" value="1"/>
</dbReference>
<evidence type="ECO:0000313" key="4">
    <source>
        <dbReference type="Proteomes" id="UP000295344"/>
    </source>
</evidence>
<dbReference type="AlphaFoldDB" id="A0A4R7FQC6"/>
<sequence>MEHTGRFIDAHIHFWDRATFRYPWLEEADGLPFRFTPEDLRRRSDSAAALVFVQADCVADQGVAEATWAAEHVRSWGPGGAVVAFAPVDDVDRLPSVLEQLGTVPEVTGIRRLLQDEPDDLLRSTALAAGLRRVAEAGLTFDACVRHGQLPALIALRRAAPDGELVLDHLGKPPVAAGWGTPVAEAWHGAIRELAALPRTSVKLSGLALEAAPGPLLEQARPFVTAALEAFGPDRSMAGSDFPVSAATPDAVPYDDWFAFVGELAGSPADRDAVLRGTALRVYGRRA</sequence>
<comment type="similarity">
    <text evidence="1">Belongs to the metallo-dependent hydrolases superfamily.</text>
</comment>
<dbReference type="InterPro" id="IPR052350">
    <property type="entry name" value="Metallo-dep_Lactonases"/>
</dbReference>
<name>A0A4R7FQC6_9MICO</name>
<gene>
    <name evidence="3" type="ORF">CLV52_0526</name>
</gene>